<proteinExistence type="predicted"/>
<protein>
    <submittedName>
        <fullName evidence="1">Uncharacterized protein</fullName>
    </submittedName>
</protein>
<gene>
    <name evidence="1" type="ORF">RRG08_048469</name>
</gene>
<keyword evidence="2" id="KW-1185">Reference proteome</keyword>
<reference evidence="1" key="1">
    <citation type="journal article" date="2023" name="G3 (Bethesda)">
        <title>A reference genome for the long-term kleptoplast-retaining sea slug Elysia crispata morphotype clarki.</title>
        <authorList>
            <person name="Eastman K.E."/>
            <person name="Pendleton A.L."/>
            <person name="Shaikh M.A."/>
            <person name="Suttiyut T."/>
            <person name="Ogas R."/>
            <person name="Tomko P."/>
            <person name="Gavelis G."/>
            <person name="Widhalm J.R."/>
            <person name="Wisecaver J.H."/>
        </authorList>
    </citation>
    <scope>NUCLEOTIDE SEQUENCE</scope>
    <source>
        <strain evidence="1">ECLA1</strain>
    </source>
</reference>
<evidence type="ECO:0000313" key="2">
    <source>
        <dbReference type="Proteomes" id="UP001283361"/>
    </source>
</evidence>
<dbReference type="AlphaFoldDB" id="A0AAE1EBV1"/>
<organism evidence="1 2">
    <name type="scientific">Elysia crispata</name>
    <name type="common">lettuce slug</name>
    <dbReference type="NCBI Taxonomy" id="231223"/>
    <lineage>
        <taxon>Eukaryota</taxon>
        <taxon>Metazoa</taxon>
        <taxon>Spiralia</taxon>
        <taxon>Lophotrochozoa</taxon>
        <taxon>Mollusca</taxon>
        <taxon>Gastropoda</taxon>
        <taxon>Heterobranchia</taxon>
        <taxon>Euthyneura</taxon>
        <taxon>Panpulmonata</taxon>
        <taxon>Sacoglossa</taxon>
        <taxon>Placobranchoidea</taxon>
        <taxon>Plakobranchidae</taxon>
        <taxon>Elysia</taxon>
    </lineage>
</organism>
<comment type="caution">
    <text evidence="1">The sequence shown here is derived from an EMBL/GenBank/DDBJ whole genome shotgun (WGS) entry which is preliminary data.</text>
</comment>
<name>A0AAE1EBV1_9GAST</name>
<evidence type="ECO:0000313" key="1">
    <source>
        <dbReference type="EMBL" id="KAK3801884.1"/>
    </source>
</evidence>
<sequence length="123" mass="13774">MASKLWSRGAACRTSLSCILAWPVSPHHGRSKQKPEVSVIVGPRNNKPCRARTTLHASDSLPSPLFVFAAAHSQYLPPNCQGRRACILLVWSASFLLFKDVIYRIQHYFRGLPVASSSLWWLT</sequence>
<dbReference type="Proteomes" id="UP001283361">
    <property type="component" value="Unassembled WGS sequence"/>
</dbReference>
<accession>A0AAE1EBV1</accession>
<dbReference type="EMBL" id="JAWDGP010000283">
    <property type="protein sequence ID" value="KAK3801884.1"/>
    <property type="molecule type" value="Genomic_DNA"/>
</dbReference>